<dbReference type="InterPro" id="IPR002725">
    <property type="entry name" value="YgjP-like_metallopeptidase"/>
</dbReference>
<proteinExistence type="predicted"/>
<dbReference type="PANTHER" id="PTHR30399">
    <property type="entry name" value="UNCHARACTERIZED PROTEIN YGJP"/>
    <property type="match status" value="1"/>
</dbReference>
<sequence>MPPPAAPPLMLELGNGRQIAIELKLSTTARRLSMRVDGLRDRVVVVHPPGISRRVALGFVQEKRAWVQTRLAALPPRIPFAAGAEIPLLGQPHRICPAPEARRGVWAEDGVLWVSGQPEHLPRRVRDYLIRRAEDEITPRAHRLASHLGRRLNRVSFRDVRSRWGSCNSHGDMTFSWRLVLAPEPVLSYVVAHEVAHLVELNHSPRFWALVEDLAGDYAADERWLKDHGSRLHRYG</sequence>
<evidence type="ECO:0000313" key="3">
    <source>
        <dbReference type="Proteomes" id="UP000185678"/>
    </source>
</evidence>
<dbReference type="EMBL" id="FTOA01000002">
    <property type="protein sequence ID" value="SIS59543.1"/>
    <property type="molecule type" value="Genomic_DNA"/>
</dbReference>
<dbReference type="Proteomes" id="UP000185678">
    <property type="component" value="Unassembled WGS sequence"/>
</dbReference>
<dbReference type="Pfam" id="PF01863">
    <property type="entry name" value="YgjP-like"/>
    <property type="match status" value="1"/>
</dbReference>
<keyword evidence="3" id="KW-1185">Reference proteome</keyword>
<accession>A0A1N7KD95</accession>
<dbReference type="InterPro" id="IPR053136">
    <property type="entry name" value="UTP_pyrophosphatase-like"/>
</dbReference>
<dbReference type="Gene3D" id="3.30.2010.10">
    <property type="entry name" value="Metalloproteases ('zincins'), catalytic domain"/>
    <property type="match status" value="1"/>
</dbReference>
<reference evidence="2 3" key="1">
    <citation type="submission" date="2017-01" db="EMBL/GenBank/DDBJ databases">
        <authorList>
            <person name="Mah S.A."/>
            <person name="Swanson W.J."/>
            <person name="Moy G.W."/>
            <person name="Vacquier V.D."/>
        </authorList>
    </citation>
    <scope>NUCLEOTIDE SEQUENCE [LARGE SCALE GENOMIC DNA]</scope>
    <source>
        <strain evidence="2 3">DSM 11589</strain>
    </source>
</reference>
<dbReference type="CDD" id="cd07344">
    <property type="entry name" value="M48_yhfN_like"/>
    <property type="match status" value="1"/>
</dbReference>
<name>A0A1N7KD95_9PROT</name>
<evidence type="ECO:0000313" key="2">
    <source>
        <dbReference type="EMBL" id="SIS59543.1"/>
    </source>
</evidence>
<organism evidence="2 3">
    <name type="scientific">Insolitispirillum peregrinum</name>
    <dbReference type="NCBI Taxonomy" id="80876"/>
    <lineage>
        <taxon>Bacteria</taxon>
        <taxon>Pseudomonadati</taxon>
        <taxon>Pseudomonadota</taxon>
        <taxon>Alphaproteobacteria</taxon>
        <taxon>Rhodospirillales</taxon>
        <taxon>Novispirillaceae</taxon>
        <taxon>Insolitispirillum</taxon>
    </lineage>
</organism>
<feature type="domain" description="YgjP-like metallopeptidase" evidence="1">
    <location>
        <begin position="32"/>
        <end position="228"/>
    </location>
</feature>
<dbReference type="AlphaFoldDB" id="A0A1N7KD95"/>
<dbReference type="PANTHER" id="PTHR30399:SF1">
    <property type="entry name" value="UTP PYROPHOSPHATASE"/>
    <property type="match status" value="1"/>
</dbReference>
<protein>
    <recommendedName>
        <fullName evidence="1">YgjP-like metallopeptidase domain-containing protein</fullName>
    </recommendedName>
</protein>
<dbReference type="RefSeq" id="WP_245821322.1">
    <property type="nucleotide sequence ID" value="NZ_FTOA01000002.1"/>
</dbReference>
<dbReference type="STRING" id="80876.SAMN05421779_102716"/>
<evidence type="ECO:0000259" key="1">
    <source>
        <dbReference type="Pfam" id="PF01863"/>
    </source>
</evidence>
<gene>
    <name evidence="2" type="ORF">SAMN05421779_102716</name>
</gene>